<evidence type="ECO:0000259" key="6">
    <source>
        <dbReference type="PROSITE" id="PS00498"/>
    </source>
</evidence>
<gene>
    <name evidence="7" type="ORF">N8I77_012359</name>
</gene>
<keyword evidence="8" id="KW-1185">Reference proteome</keyword>
<feature type="domain" description="Tyrosinase copper-binding" evidence="6">
    <location>
        <begin position="306"/>
        <end position="317"/>
    </location>
</feature>
<evidence type="ECO:0000256" key="3">
    <source>
        <dbReference type="ARBA" id="ARBA00023002"/>
    </source>
</evidence>
<evidence type="ECO:0000256" key="2">
    <source>
        <dbReference type="ARBA" id="ARBA00022723"/>
    </source>
</evidence>
<reference evidence="7" key="1">
    <citation type="submission" date="2023-06" db="EMBL/GenBank/DDBJ databases">
        <authorList>
            <person name="Noh H."/>
        </authorList>
    </citation>
    <scope>NUCLEOTIDE SEQUENCE</scope>
    <source>
        <strain evidence="7">DUCC20226</strain>
    </source>
</reference>
<dbReference type="InterPro" id="IPR008922">
    <property type="entry name" value="Di-copper_centre_dom_sf"/>
</dbReference>
<dbReference type="PRINTS" id="PR00092">
    <property type="entry name" value="TYROSINASE"/>
</dbReference>
<dbReference type="InterPro" id="IPR041640">
    <property type="entry name" value="Tyrosinase_C"/>
</dbReference>
<evidence type="ECO:0000313" key="8">
    <source>
        <dbReference type="Proteomes" id="UP001265746"/>
    </source>
</evidence>
<keyword evidence="2" id="KW-0479">Metal-binding</keyword>
<dbReference type="SUPFAM" id="SSF48056">
    <property type="entry name" value="Di-copper centre-containing domain"/>
    <property type="match status" value="1"/>
</dbReference>
<keyword evidence="5" id="KW-0732">Signal</keyword>
<dbReference type="EMBL" id="JAUJFL010000009">
    <property type="protein sequence ID" value="KAK2597580.1"/>
    <property type="molecule type" value="Genomic_DNA"/>
</dbReference>
<evidence type="ECO:0000256" key="1">
    <source>
        <dbReference type="ARBA" id="ARBA00001973"/>
    </source>
</evidence>
<feature type="signal peptide" evidence="5">
    <location>
        <begin position="1"/>
        <end position="21"/>
    </location>
</feature>
<comment type="caution">
    <text evidence="7">The sequence shown here is derived from an EMBL/GenBank/DDBJ whole genome shotgun (WGS) entry which is preliminary data.</text>
</comment>
<dbReference type="Proteomes" id="UP001265746">
    <property type="component" value="Unassembled WGS sequence"/>
</dbReference>
<dbReference type="PROSITE" id="PS00498">
    <property type="entry name" value="TYROSINASE_2"/>
    <property type="match status" value="1"/>
</dbReference>
<keyword evidence="4" id="KW-0503">Monooxygenase</keyword>
<comment type="cofactor">
    <cofactor evidence="1">
        <name>Cu(2+)</name>
        <dbReference type="ChEBI" id="CHEBI:29036"/>
    </cofactor>
</comment>
<dbReference type="GO" id="GO:0046872">
    <property type="term" value="F:metal ion binding"/>
    <property type="evidence" value="ECO:0007669"/>
    <property type="project" value="UniProtKB-KW"/>
</dbReference>
<evidence type="ECO:0000313" key="7">
    <source>
        <dbReference type="EMBL" id="KAK2597580.1"/>
    </source>
</evidence>
<dbReference type="InterPro" id="IPR050316">
    <property type="entry name" value="Tyrosinase/Hemocyanin"/>
</dbReference>
<keyword evidence="3" id="KW-0560">Oxidoreductase</keyword>
<dbReference type="InterPro" id="IPR002227">
    <property type="entry name" value="Tyrosinase_Cu-bd"/>
</dbReference>
<feature type="chain" id="PRO_5041926460" description="Tyrosinase copper-binding domain-containing protein" evidence="5">
    <location>
        <begin position="22"/>
        <end position="598"/>
    </location>
</feature>
<evidence type="ECO:0000256" key="4">
    <source>
        <dbReference type="ARBA" id="ARBA00023033"/>
    </source>
</evidence>
<accession>A0AAD9S3E1</accession>
<dbReference type="Gene3D" id="1.10.1280.10">
    <property type="entry name" value="Di-copper center containing domain from catechol oxidase"/>
    <property type="match status" value="1"/>
</dbReference>
<evidence type="ECO:0000256" key="5">
    <source>
        <dbReference type="SAM" id="SignalP"/>
    </source>
</evidence>
<organism evidence="7 8">
    <name type="scientific">Phomopsis amygdali</name>
    <name type="common">Fusicoccum amygdali</name>
    <dbReference type="NCBI Taxonomy" id="1214568"/>
    <lineage>
        <taxon>Eukaryota</taxon>
        <taxon>Fungi</taxon>
        <taxon>Dikarya</taxon>
        <taxon>Ascomycota</taxon>
        <taxon>Pezizomycotina</taxon>
        <taxon>Sordariomycetes</taxon>
        <taxon>Sordariomycetidae</taxon>
        <taxon>Diaporthales</taxon>
        <taxon>Diaporthaceae</taxon>
        <taxon>Diaporthe</taxon>
    </lineage>
</organism>
<dbReference type="Pfam" id="PF18132">
    <property type="entry name" value="Tyrosinase_C"/>
    <property type="match status" value="1"/>
</dbReference>
<name>A0AAD9S3E1_PHOAM</name>
<dbReference type="PANTHER" id="PTHR11474">
    <property type="entry name" value="TYROSINASE FAMILY MEMBER"/>
    <property type="match status" value="1"/>
</dbReference>
<proteinExistence type="predicted"/>
<sequence length="598" mass="65216">MTLLVPFVLAALALWASEVVADEQQSARISVTGPLTGIDRQTGAAPARMNINDMWARGGPSWDLYVLALAELQAVDESDELSYFQIMGIHGLPFRGWSDVGQVAGGSNMAGFCPHSQLLFGLWHRPFISLYEASRAQTLVTHAIQIAQQYASDKAPTYRDAAEKLRVAYWDWAADPSLPEVITLENIGVNGPNGPVTIRNPLHSYYFQNYPFTLQYMNGGPLSKQNHSTRCPTKDLVDDVAKVNAGLASSGFKGQVYNTFTTVTSFQNMETDRYTSASFESPHNNVHNTVGCSNGSMYDLNWSAFDPAFMLHHANVDRLIALWQAIYPNASIFNVVDWAGALYGTPAGYVSADTPLKPFHDDGGGYDGFHTSRSVRDISVLGYTYPELQVQSGSGSGGGNSSNSSQSLSPDELADHVRFMVNALYSNLPPQGNDTAPHLRSLAGRLRGMDRVPTRRPHATRKTWSVAISVDRADVPLPATIGCFLGEGNQVGRMSLLAIPAEGVTHSTIPLDTALGAVGGLDLADAEEVAGYLNQTLRFEVVMGDGTPIDNIESIPSLQFVVQDRDYTPRENDMEFPTYGPASTRKWGRRHGRWAMSD</sequence>
<protein>
    <recommendedName>
        <fullName evidence="6">Tyrosinase copper-binding domain-containing protein</fullName>
    </recommendedName>
</protein>
<dbReference type="PANTHER" id="PTHR11474:SF131">
    <property type="entry name" value="TYROSINASE COPPER-BINDING DOMAIN-CONTAINING PROTEIN"/>
    <property type="match status" value="1"/>
</dbReference>
<dbReference type="GO" id="GO:0004497">
    <property type="term" value="F:monooxygenase activity"/>
    <property type="evidence" value="ECO:0007669"/>
    <property type="project" value="UniProtKB-KW"/>
</dbReference>
<dbReference type="AlphaFoldDB" id="A0AAD9S3E1"/>
<dbReference type="Pfam" id="PF00264">
    <property type="entry name" value="Tyrosinase"/>
    <property type="match status" value="1"/>
</dbReference>